<evidence type="ECO:0000256" key="1">
    <source>
        <dbReference type="ARBA" id="ARBA00006756"/>
    </source>
</evidence>
<sequence>MFTGSMIEVLTTFDQRLSGLEAVMRPTQIRTLAFRRAFRNIDQTLTSADSILGKFDICRQVEPKILAGSLDDKEGFFWAVDQLQDVIQFFSQRKNFKSSESALHHARSLLSKAVGKMEDEFRSLFNTHSKIPEADKLLSALPEPTHRASSSCADVMTESQNKAAHTHGSQGAEKQINPPVLVTASVVPQLNALVQKMASAGYSQQIVKVYRDIRSAAFDQALRKLGADKLSKEDVLRLPVEALEPKVCSWMQCVKVVVKMLFVAEQRLCMQVFHAVDMPKEKILREVVEPSMPMLLTFGESVTKCKRVVDSLFLLLEMYETIQELFPEICGMFRGEMSVGVPNAFLTLRKRVGQAAKETFNEFEDAVEKDNKPVASMDGTVHQYTSWVINYIKLLLDYQDTLKDLFGDGDPSKATYLGEATSRIMTALQANLDAKSKHFKDPALTHIFLMNNIHYIVVSVRRSDAKELLGDDWVQRLRRIVQRHQATYQRTAWTKVLSYLSGITSESQGNVSRSMLKERFKNFNSTFELLHATQSQWIIPDGELREAVRLAIAEILVPAYRSFLKRYGVSLQNGKNPHKYIKYYPETLEQMLGDLFEGKAKDYSQPTRR</sequence>
<feature type="domain" description="Exocyst complex subunit Exo70 C-terminal" evidence="5">
    <location>
        <begin position="249"/>
        <end position="593"/>
    </location>
</feature>
<evidence type="ECO:0000256" key="2">
    <source>
        <dbReference type="ARBA" id="ARBA00022448"/>
    </source>
</evidence>
<keyword evidence="2 4" id="KW-0813">Transport</keyword>
<dbReference type="GO" id="GO:0000145">
    <property type="term" value="C:exocyst"/>
    <property type="evidence" value="ECO:0007669"/>
    <property type="project" value="InterPro"/>
</dbReference>
<evidence type="ECO:0000313" key="6">
    <source>
        <dbReference type="EMBL" id="GBG84970.1"/>
    </source>
</evidence>
<dbReference type="Pfam" id="PF20669">
    <property type="entry name" value="Exo70_N"/>
    <property type="match status" value="1"/>
</dbReference>
<dbReference type="InterPro" id="IPR046364">
    <property type="entry name" value="Exo70_C"/>
</dbReference>
<keyword evidence="3 4" id="KW-0268">Exocytosis</keyword>
<protein>
    <recommendedName>
        <fullName evidence="4">Exocyst subunit Exo70 family protein</fullName>
    </recommendedName>
</protein>
<keyword evidence="4" id="KW-0653">Protein transport</keyword>
<comment type="function">
    <text evidence="4">Component of the exocyst complex.</text>
</comment>
<dbReference type="Proteomes" id="UP000265515">
    <property type="component" value="Unassembled WGS sequence"/>
</dbReference>
<organism evidence="6 7">
    <name type="scientific">Chara braunii</name>
    <name type="common">Braun's stonewort</name>
    <dbReference type="NCBI Taxonomy" id="69332"/>
    <lineage>
        <taxon>Eukaryota</taxon>
        <taxon>Viridiplantae</taxon>
        <taxon>Streptophyta</taxon>
        <taxon>Charophyceae</taxon>
        <taxon>Charales</taxon>
        <taxon>Characeae</taxon>
        <taxon>Chara</taxon>
    </lineage>
</organism>
<dbReference type="PANTHER" id="PTHR12542">
    <property type="entry name" value="EXOCYST COMPLEX PROTEIN EXO70"/>
    <property type="match status" value="1"/>
</dbReference>
<dbReference type="STRING" id="69332.A0A388LRL3"/>
<keyword evidence="7" id="KW-1185">Reference proteome</keyword>
<proteinExistence type="inferred from homology"/>
<dbReference type="GO" id="GO:0005546">
    <property type="term" value="F:phosphatidylinositol-4,5-bisphosphate binding"/>
    <property type="evidence" value="ECO:0007669"/>
    <property type="project" value="InterPro"/>
</dbReference>
<name>A0A388LRL3_CHABU</name>
<evidence type="ECO:0000313" key="7">
    <source>
        <dbReference type="Proteomes" id="UP000265515"/>
    </source>
</evidence>
<dbReference type="OrthoDB" id="1922221at2759"/>
<gene>
    <name evidence="6" type="ORF">CBR_g39433</name>
</gene>
<dbReference type="InterPro" id="IPR016159">
    <property type="entry name" value="Cullin_repeat-like_dom_sf"/>
</dbReference>
<dbReference type="SUPFAM" id="SSF74788">
    <property type="entry name" value="Cullin repeat-like"/>
    <property type="match status" value="1"/>
</dbReference>
<dbReference type="InterPro" id="IPR004140">
    <property type="entry name" value="Exo70"/>
</dbReference>
<dbReference type="Pfam" id="PF03081">
    <property type="entry name" value="Exo70_C"/>
    <property type="match status" value="1"/>
</dbReference>
<comment type="caution">
    <text evidence="6">The sequence shown here is derived from an EMBL/GenBank/DDBJ whole genome shotgun (WGS) entry which is preliminary data.</text>
</comment>
<dbReference type="EMBL" id="BFEA01000500">
    <property type="protein sequence ID" value="GBG84970.1"/>
    <property type="molecule type" value="Genomic_DNA"/>
</dbReference>
<accession>A0A388LRL3</accession>
<dbReference type="PANTHER" id="PTHR12542:SF41">
    <property type="entry name" value="EXOCYST COMPLEX COMPONENT 7"/>
    <property type="match status" value="1"/>
</dbReference>
<dbReference type="OMA" id="SNTIWFL"/>
<evidence type="ECO:0000259" key="5">
    <source>
        <dbReference type="Pfam" id="PF03081"/>
    </source>
</evidence>
<dbReference type="GO" id="GO:0015031">
    <property type="term" value="P:protein transport"/>
    <property type="evidence" value="ECO:0007669"/>
    <property type="project" value="UniProtKB-KW"/>
</dbReference>
<dbReference type="AlphaFoldDB" id="A0A388LRL3"/>
<reference evidence="6 7" key="1">
    <citation type="journal article" date="2018" name="Cell">
        <title>The Chara Genome: Secondary Complexity and Implications for Plant Terrestrialization.</title>
        <authorList>
            <person name="Nishiyama T."/>
            <person name="Sakayama H."/>
            <person name="Vries J.D."/>
            <person name="Buschmann H."/>
            <person name="Saint-Marcoux D."/>
            <person name="Ullrich K.K."/>
            <person name="Haas F.B."/>
            <person name="Vanderstraeten L."/>
            <person name="Becker D."/>
            <person name="Lang D."/>
            <person name="Vosolsobe S."/>
            <person name="Rombauts S."/>
            <person name="Wilhelmsson P.K.I."/>
            <person name="Janitza P."/>
            <person name="Kern R."/>
            <person name="Heyl A."/>
            <person name="Rumpler F."/>
            <person name="Villalobos L.I.A.C."/>
            <person name="Clay J.M."/>
            <person name="Skokan R."/>
            <person name="Toyoda A."/>
            <person name="Suzuki Y."/>
            <person name="Kagoshima H."/>
            <person name="Schijlen E."/>
            <person name="Tajeshwar N."/>
            <person name="Catarino B."/>
            <person name="Hetherington A.J."/>
            <person name="Saltykova A."/>
            <person name="Bonnot C."/>
            <person name="Breuninger H."/>
            <person name="Symeonidi A."/>
            <person name="Radhakrishnan G.V."/>
            <person name="Van Nieuwerburgh F."/>
            <person name="Deforce D."/>
            <person name="Chang C."/>
            <person name="Karol K.G."/>
            <person name="Hedrich R."/>
            <person name="Ulvskov P."/>
            <person name="Glockner G."/>
            <person name="Delwiche C.F."/>
            <person name="Petrasek J."/>
            <person name="Van de Peer Y."/>
            <person name="Friml J."/>
            <person name="Beilby M."/>
            <person name="Dolan L."/>
            <person name="Kohara Y."/>
            <person name="Sugano S."/>
            <person name="Fujiyama A."/>
            <person name="Delaux P.-M."/>
            <person name="Quint M."/>
            <person name="TheiBen G."/>
            <person name="Hagemann M."/>
            <person name="Harholt J."/>
            <person name="Dunand C."/>
            <person name="Zachgo S."/>
            <person name="Langdale J."/>
            <person name="Maumus F."/>
            <person name="Straeten D.V.D."/>
            <person name="Gould S.B."/>
            <person name="Rensing S.A."/>
        </authorList>
    </citation>
    <scope>NUCLEOTIDE SEQUENCE [LARGE SCALE GENOMIC DNA]</scope>
    <source>
        <strain evidence="6 7">S276</strain>
    </source>
</reference>
<evidence type="ECO:0000256" key="4">
    <source>
        <dbReference type="RuleBase" id="RU365026"/>
    </source>
</evidence>
<dbReference type="Gramene" id="GBG84970">
    <property type="protein sequence ID" value="GBG84970"/>
    <property type="gene ID" value="CBR_g39433"/>
</dbReference>
<evidence type="ECO:0000256" key="3">
    <source>
        <dbReference type="ARBA" id="ARBA00022483"/>
    </source>
</evidence>
<comment type="similarity">
    <text evidence="1 4">Belongs to the EXO70 family.</text>
</comment>
<dbReference type="Gene3D" id="1.20.1280.170">
    <property type="entry name" value="Exocyst complex component Exo70"/>
    <property type="match status" value="2"/>
</dbReference>
<dbReference type="GO" id="GO:0006887">
    <property type="term" value="P:exocytosis"/>
    <property type="evidence" value="ECO:0007669"/>
    <property type="project" value="UniProtKB-KW"/>
</dbReference>